<sequence>MIKLPNQEEDDTTNSMPLTKKMKGMAKNPETSSDSHHPAVYYAWLDPLVTHHILSFLENDPITQLNFCIINKQVFDLQHVNEEQRTFFKEGLIEIEKFHIAHGHWTFQVSAEFKLLEKRKNHQDNNMTNTNSPKEVGGRSYQMSRVFSLDLSESDLLVRISHTVKILEPSTKSEVILNKFFERYRNVSCVSSASSLLSKETTFNALLPLHMLLALYKKVKSIKKEKVLVEQYDFENIRLEFEQTTPWNGFSNIETILEQLNNCSA</sequence>
<name>A0A6A5BFW6_NAEFO</name>
<proteinExistence type="predicted"/>
<feature type="region of interest" description="Disordered" evidence="1">
    <location>
        <begin position="1"/>
        <end position="34"/>
    </location>
</feature>
<dbReference type="OrthoDB" id="10656094at2759"/>
<dbReference type="VEuPathDB" id="AmoebaDB:NfTy_069570"/>
<dbReference type="VEuPathDB" id="AmoebaDB:NF0131800"/>
<dbReference type="RefSeq" id="XP_044561446.1">
    <property type="nucleotide sequence ID" value="XM_044707398.1"/>
</dbReference>
<accession>A0A6A5BFW6</accession>
<keyword evidence="3" id="KW-1185">Reference proteome</keyword>
<evidence type="ECO:0000313" key="2">
    <source>
        <dbReference type="EMBL" id="KAF0976733.1"/>
    </source>
</evidence>
<evidence type="ECO:0000256" key="1">
    <source>
        <dbReference type="SAM" id="MobiDB-lite"/>
    </source>
</evidence>
<gene>
    <name evidence="2" type="ORF">FDP41_004028</name>
</gene>
<dbReference type="AlphaFoldDB" id="A0A6A5BFW6"/>
<protein>
    <submittedName>
        <fullName evidence="2">Uncharacterized protein</fullName>
    </submittedName>
</protein>
<comment type="caution">
    <text evidence="2">The sequence shown here is derived from an EMBL/GenBank/DDBJ whole genome shotgun (WGS) entry which is preliminary data.</text>
</comment>
<dbReference type="GeneID" id="68111246"/>
<organism evidence="2 3">
    <name type="scientific">Naegleria fowleri</name>
    <name type="common">Brain eating amoeba</name>
    <dbReference type="NCBI Taxonomy" id="5763"/>
    <lineage>
        <taxon>Eukaryota</taxon>
        <taxon>Discoba</taxon>
        <taxon>Heterolobosea</taxon>
        <taxon>Tetramitia</taxon>
        <taxon>Eutetramitia</taxon>
        <taxon>Vahlkampfiidae</taxon>
        <taxon>Naegleria</taxon>
    </lineage>
</organism>
<dbReference type="EMBL" id="VFQX01000036">
    <property type="protein sequence ID" value="KAF0976733.1"/>
    <property type="molecule type" value="Genomic_DNA"/>
</dbReference>
<evidence type="ECO:0000313" key="3">
    <source>
        <dbReference type="Proteomes" id="UP000444721"/>
    </source>
</evidence>
<dbReference type="Proteomes" id="UP000444721">
    <property type="component" value="Unassembled WGS sequence"/>
</dbReference>
<reference evidence="2 3" key="1">
    <citation type="journal article" date="2019" name="Sci. Rep.">
        <title>Nanopore sequencing improves the draft genome of the human pathogenic amoeba Naegleria fowleri.</title>
        <authorList>
            <person name="Liechti N."/>
            <person name="Schurch N."/>
            <person name="Bruggmann R."/>
            <person name="Wittwer M."/>
        </authorList>
    </citation>
    <scope>NUCLEOTIDE SEQUENCE [LARGE SCALE GENOMIC DNA]</scope>
    <source>
        <strain evidence="2 3">ATCC 30894</strain>
    </source>
</reference>
<dbReference type="VEuPathDB" id="AmoebaDB:FDP41_004028"/>